<gene>
    <name evidence="2" type="ORF">E2C01_084614</name>
</gene>
<evidence type="ECO:0000313" key="2">
    <source>
        <dbReference type="EMBL" id="MPC89660.1"/>
    </source>
</evidence>
<comment type="caution">
    <text evidence="2">The sequence shown here is derived from an EMBL/GenBank/DDBJ whole genome shotgun (WGS) entry which is preliminary data.</text>
</comment>
<sequence length="126" mass="13666">MYPTVPFLVPPLLALHALLGLFSLPLFVPVTLSSLSPPPSPLLYLIRQGDSLMTPAAEPVTFIWRSDASEWPLPPSFPPAFSLTSLSFPHQLSGNAFVTPSLTLPPVTPICTLFGSLYILTFQTTM</sequence>
<dbReference type="EMBL" id="VSRR010081750">
    <property type="protein sequence ID" value="MPC89660.1"/>
    <property type="molecule type" value="Genomic_DNA"/>
</dbReference>
<evidence type="ECO:0000313" key="3">
    <source>
        <dbReference type="Proteomes" id="UP000324222"/>
    </source>
</evidence>
<dbReference type="AlphaFoldDB" id="A0A5B7IYS0"/>
<keyword evidence="3" id="KW-1185">Reference proteome</keyword>
<reference evidence="2 3" key="1">
    <citation type="submission" date="2019-05" db="EMBL/GenBank/DDBJ databases">
        <title>Another draft genome of Portunus trituberculatus and its Hox gene families provides insights of decapod evolution.</title>
        <authorList>
            <person name="Jeong J.-H."/>
            <person name="Song I."/>
            <person name="Kim S."/>
            <person name="Choi T."/>
            <person name="Kim D."/>
            <person name="Ryu S."/>
            <person name="Kim W."/>
        </authorList>
    </citation>
    <scope>NUCLEOTIDE SEQUENCE [LARGE SCALE GENOMIC DNA]</scope>
    <source>
        <tissue evidence="2">Muscle</tissue>
    </source>
</reference>
<name>A0A5B7IYS0_PORTR</name>
<feature type="transmembrane region" description="Helical" evidence="1">
    <location>
        <begin position="12"/>
        <end position="32"/>
    </location>
</feature>
<dbReference type="Proteomes" id="UP000324222">
    <property type="component" value="Unassembled WGS sequence"/>
</dbReference>
<proteinExistence type="predicted"/>
<keyword evidence="1" id="KW-1133">Transmembrane helix</keyword>
<protein>
    <submittedName>
        <fullName evidence="2">Uncharacterized protein</fullName>
    </submittedName>
</protein>
<evidence type="ECO:0000256" key="1">
    <source>
        <dbReference type="SAM" id="Phobius"/>
    </source>
</evidence>
<organism evidence="2 3">
    <name type="scientific">Portunus trituberculatus</name>
    <name type="common">Swimming crab</name>
    <name type="synonym">Neptunus trituberculatus</name>
    <dbReference type="NCBI Taxonomy" id="210409"/>
    <lineage>
        <taxon>Eukaryota</taxon>
        <taxon>Metazoa</taxon>
        <taxon>Ecdysozoa</taxon>
        <taxon>Arthropoda</taxon>
        <taxon>Crustacea</taxon>
        <taxon>Multicrustacea</taxon>
        <taxon>Malacostraca</taxon>
        <taxon>Eumalacostraca</taxon>
        <taxon>Eucarida</taxon>
        <taxon>Decapoda</taxon>
        <taxon>Pleocyemata</taxon>
        <taxon>Brachyura</taxon>
        <taxon>Eubrachyura</taxon>
        <taxon>Portunoidea</taxon>
        <taxon>Portunidae</taxon>
        <taxon>Portuninae</taxon>
        <taxon>Portunus</taxon>
    </lineage>
</organism>
<keyword evidence="1" id="KW-0812">Transmembrane</keyword>
<accession>A0A5B7IYS0</accession>
<keyword evidence="1" id="KW-0472">Membrane</keyword>